<organism evidence="23 24">
    <name type="scientific">Rubus argutus</name>
    <name type="common">Southern blackberry</name>
    <dbReference type="NCBI Taxonomy" id="59490"/>
    <lineage>
        <taxon>Eukaryota</taxon>
        <taxon>Viridiplantae</taxon>
        <taxon>Streptophyta</taxon>
        <taxon>Embryophyta</taxon>
        <taxon>Tracheophyta</taxon>
        <taxon>Spermatophyta</taxon>
        <taxon>Magnoliopsida</taxon>
        <taxon>eudicotyledons</taxon>
        <taxon>Gunneridae</taxon>
        <taxon>Pentapetalae</taxon>
        <taxon>rosids</taxon>
        <taxon>fabids</taxon>
        <taxon>Rosales</taxon>
        <taxon>Rosaceae</taxon>
        <taxon>Rosoideae</taxon>
        <taxon>Rosoideae incertae sedis</taxon>
        <taxon>Rubus</taxon>
    </lineage>
</organism>
<dbReference type="InterPro" id="IPR017441">
    <property type="entry name" value="Protein_kinase_ATP_BS"/>
</dbReference>
<evidence type="ECO:0000256" key="3">
    <source>
        <dbReference type="ARBA" id="ARBA00022527"/>
    </source>
</evidence>
<evidence type="ECO:0000256" key="5">
    <source>
        <dbReference type="ARBA" id="ARBA00022614"/>
    </source>
</evidence>
<dbReference type="PROSITE" id="PS00107">
    <property type="entry name" value="PROTEIN_KINASE_ATP"/>
    <property type="match status" value="1"/>
</dbReference>
<keyword evidence="3" id="KW-0723">Serine/threonine-protein kinase</keyword>
<evidence type="ECO:0000256" key="7">
    <source>
        <dbReference type="ARBA" id="ARBA00022692"/>
    </source>
</evidence>
<dbReference type="PROSITE" id="PS51450">
    <property type="entry name" value="LRR"/>
    <property type="match status" value="1"/>
</dbReference>
<dbReference type="InterPro" id="IPR008271">
    <property type="entry name" value="Ser/Thr_kinase_AS"/>
</dbReference>
<dbReference type="GO" id="GO:0005524">
    <property type="term" value="F:ATP binding"/>
    <property type="evidence" value="ECO:0007669"/>
    <property type="project" value="UniProtKB-UniRule"/>
</dbReference>
<keyword evidence="10 19" id="KW-0547">Nucleotide-binding</keyword>
<feature type="region of interest" description="Disordered" evidence="20">
    <location>
        <begin position="799"/>
        <end position="826"/>
    </location>
</feature>
<evidence type="ECO:0000256" key="12">
    <source>
        <dbReference type="ARBA" id="ARBA00022840"/>
    </source>
</evidence>
<evidence type="ECO:0000313" key="24">
    <source>
        <dbReference type="Proteomes" id="UP001457282"/>
    </source>
</evidence>
<dbReference type="Gene3D" id="3.30.200.20">
    <property type="entry name" value="Phosphorylase Kinase, domain 1"/>
    <property type="match status" value="1"/>
</dbReference>
<keyword evidence="5" id="KW-0433">Leucine-rich repeat</keyword>
<feature type="compositionally biased region" description="Low complexity" evidence="20">
    <location>
        <begin position="803"/>
        <end position="817"/>
    </location>
</feature>
<comment type="subcellular location">
    <subcellularLocation>
        <location evidence="1">Membrane</location>
        <topology evidence="1">Single-pass type I membrane protein</topology>
    </subcellularLocation>
</comment>
<evidence type="ECO:0000256" key="10">
    <source>
        <dbReference type="ARBA" id="ARBA00022741"/>
    </source>
</evidence>
<evidence type="ECO:0000259" key="22">
    <source>
        <dbReference type="PROSITE" id="PS50011"/>
    </source>
</evidence>
<dbReference type="FunFam" id="1.10.510.10:FF:000769">
    <property type="entry name" value="Uncharacterized protein"/>
    <property type="match status" value="1"/>
</dbReference>
<protein>
    <recommendedName>
        <fullName evidence="2">non-specific serine/threonine protein kinase</fullName>
        <ecNumber evidence="2">2.7.11.1</ecNumber>
    </recommendedName>
</protein>
<keyword evidence="7 21" id="KW-0812">Transmembrane</keyword>
<dbReference type="InterPro" id="IPR011009">
    <property type="entry name" value="Kinase-like_dom_sf"/>
</dbReference>
<dbReference type="AlphaFoldDB" id="A0AAW1YRT4"/>
<evidence type="ECO:0000256" key="6">
    <source>
        <dbReference type="ARBA" id="ARBA00022679"/>
    </source>
</evidence>
<dbReference type="PROSITE" id="PS50011">
    <property type="entry name" value="PROTEIN_KINASE_DOM"/>
    <property type="match status" value="1"/>
</dbReference>
<keyword evidence="6" id="KW-0808">Transferase</keyword>
<keyword evidence="9" id="KW-0677">Repeat</keyword>
<dbReference type="Pfam" id="PF00069">
    <property type="entry name" value="Pkinase"/>
    <property type="match status" value="1"/>
</dbReference>
<dbReference type="FunFam" id="3.80.10.10:FF:000041">
    <property type="entry name" value="LRR receptor-like serine/threonine-protein kinase ERECTA"/>
    <property type="match status" value="1"/>
</dbReference>
<evidence type="ECO:0000256" key="18">
    <source>
        <dbReference type="ARBA" id="ARBA00048679"/>
    </source>
</evidence>
<keyword evidence="8" id="KW-0732">Signal</keyword>
<dbReference type="InterPro" id="IPR001611">
    <property type="entry name" value="Leu-rich_rpt"/>
</dbReference>
<evidence type="ECO:0000256" key="8">
    <source>
        <dbReference type="ARBA" id="ARBA00022729"/>
    </source>
</evidence>
<evidence type="ECO:0000256" key="2">
    <source>
        <dbReference type="ARBA" id="ARBA00012513"/>
    </source>
</evidence>
<dbReference type="InterPro" id="IPR051824">
    <property type="entry name" value="LRR_Rcpt-Like_S/T_Kinase"/>
</dbReference>
<evidence type="ECO:0000256" key="17">
    <source>
        <dbReference type="ARBA" id="ARBA00047899"/>
    </source>
</evidence>
<dbReference type="Gene3D" id="1.10.510.10">
    <property type="entry name" value="Transferase(Phosphotransferase) domain 1"/>
    <property type="match status" value="1"/>
</dbReference>
<keyword evidence="14 21" id="KW-0472">Membrane</keyword>
<dbReference type="PROSITE" id="PS00108">
    <property type="entry name" value="PROTEIN_KINASE_ST"/>
    <property type="match status" value="1"/>
</dbReference>
<dbReference type="SUPFAM" id="SSF56112">
    <property type="entry name" value="Protein kinase-like (PK-like)"/>
    <property type="match status" value="1"/>
</dbReference>
<feature type="transmembrane region" description="Helical" evidence="21">
    <location>
        <begin position="463"/>
        <end position="488"/>
    </location>
</feature>
<evidence type="ECO:0000256" key="20">
    <source>
        <dbReference type="SAM" id="MobiDB-lite"/>
    </source>
</evidence>
<dbReference type="Pfam" id="PF11721">
    <property type="entry name" value="Malectin"/>
    <property type="match status" value="1"/>
</dbReference>
<sequence length="826" mass="91936">MFVNFKLYSRDGKQLTRGSAQKNQPVGNTTVYIRFQLDLSNNQLNGSIPATLGNVVVSEEISDLSNNQLTGLIPENFVNLTFIRYLNLANNEISGTLPETLGNLTSLKYFLVESNNITGTLPISFAKLTDMTAFSVAGNLLSGPLPDFIANWTSINQLEISDVEDSDFQFPTSTNLNASLNTLDLSFNKLTGDIPDSLKKVNLSYMSFSNNMLTGTIPDWILNRSVMDLSYNNFSKLSFTPSPELLVNLFACCCNSSTCVPNTTDPKRIMENYCPRGRPNYHSLFINCGGGQINNMDGNVFDQDNDSSLFYMSPKGNWARSTTENTIYGVKCGLSSEAPLYDKARSSRASLKYYGFCLRKGKYSVTLHFAEIVEDKNYTTEKRVFDVYIQGERKLKDFNIIDKAGALNKVYKENITAVNVNDSTLEIHFYSSGQATPDRGPLISAISVTPEYKLGKQLSPLHIALLTVASTIVFVLLLLLFAWMMGWLGNTDHLKEIDIGLEKKVTLKQLKDATRNFSKRNEIGQGGFGTVYKAEVQGKIVAVKKLSSPSEEKIDQLKNEFYNLKSMSHENIVQLLDVYNAKGLHLLIYEYMQNNSLAHALFDSKSKLKLDWEARFNICLGIARGLVYLHERPRMGMVHRDIKSANILLDGDLKPKISDFMLASLYTEDDEFKFIKVEMTQGYMSPEYVRGIVTSKADVYSFGVVILETVSGRTNAGNKGVSQESEFLLDAAYDLQRKGRLVDLVDKSLSNRYDAKQAIIILNLAVKCTSISPTVRPTMSQVVSVLVGDKKIEEICPPAQVDSSASIEGTSTTSTSSNYIKGEDET</sequence>
<dbReference type="GO" id="GO:0016020">
    <property type="term" value="C:membrane"/>
    <property type="evidence" value="ECO:0007669"/>
    <property type="project" value="UniProtKB-SubCell"/>
</dbReference>
<dbReference type="PANTHER" id="PTHR48006">
    <property type="entry name" value="LEUCINE-RICH REPEAT-CONTAINING PROTEIN DDB_G0281931-RELATED"/>
    <property type="match status" value="1"/>
</dbReference>
<keyword evidence="13 21" id="KW-1133">Transmembrane helix</keyword>
<evidence type="ECO:0000256" key="16">
    <source>
        <dbReference type="ARBA" id="ARBA00023180"/>
    </source>
</evidence>
<evidence type="ECO:0000256" key="21">
    <source>
        <dbReference type="SAM" id="Phobius"/>
    </source>
</evidence>
<evidence type="ECO:0000256" key="1">
    <source>
        <dbReference type="ARBA" id="ARBA00004479"/>
    </source>
</evidence>
<comment type="catalytic activity">
    <reaction evidence="17">
        <text>L-threonyl-[protein] + ATP = O-phospho-L-threonyl-[protein] + ADP + H(+)</text>
        <dbReference type="Rhea" id="RHEA:46608"/>
        <dbReference type="Rhea" id="RHEA-COMP:11060"/>
        <dbReference type="Rhea" id="RHEA-COMP:11605"/>
        <dbReference type="ChEBI" id="CHEBI:15378"/>
        <dbReference type="ChEBI" id="CHEBI:30013"/>
        <dbReference type="ChEBI" id="CHEBI:30616"/>
        <dbReference type="ChEBI" id="CHEBI:61977"/>
        <dbReference type="ChEBI" id="CHEBI:456216"/>
        <dbReference type="EC" id="2.7.11.1"/>
    </reaction>
</comment>
<dbReference type="Proteomes" id="UP001457282">
    <property type="component" value="Unassembled WGS sequence"/>
</dbReference>
<dbReference type="Gene3D" id="2.60.120.430">
    <property type="entry name" value="Galactose-binding lectin"/>
    <property type="match status" value="1"/>
</dbReference>
<evidence type="ECO:0000256" key="9">
    <source>
        <dbReference type="ARBA" id="ARBA00022737"/>
    </source>
</evidence>
<evidence type="ECO:0000256" key="13">
    <source>
        <dbReference type="ARBA" id="ARBA00022989"/>
    </source>
</evidence>
<dbReference type="PANTHER" id="PTHR48006:SF48">
    <property type="entry name" value="PROTEIN KINASE DOMAIN-CONTAINING PROTEIN"/>
    <property type="match status" value="1"/>
</dbReference>
<dbReference type="EC" id="2.7.11.1" evidence="2"/>
<evidence type="ECO:0000256" key="4">
    <source>
        <dbReference type="ARBA" id="ARBA00022553"/>
    </source>
</evidence>
<proteinExistence type="predicted"/>
<dbReference type="SUPFAM" id="SSF52058">
    <property type="entry name" value="L domain-like"/>
    <property type="match status" value="1"/>
</dbReference>
<reference evidence="23 24" key="1">
    <citation type="journal article" date="2023" name="G3 (Bethesda)">
        <title>A chromosome-length genome assembly and annotation of blackberry (Rubus argutus, cv. 'Hillquist').</title>
        <authorList>
            <person name="Bruna T."/>
            <person name="Aryal R."/>
            <person name="Dudchenko O."/>
            <person name="Sargent D.J."/>
            <person name="Mead D."/>
            <person name="Buti M."/>
            <person name="Cavallini A."/>
            <person name="Hytonen T."/>
            <person name="Andres J."/>
            <person name="Pham M."/>
            <person name="Weisz D."/>
            <person name="Mascagni F."/>
            <person name="Usai G."/>
            <person name="Natali L."/>
            <person name="Bassil N."/>
            <person name="Fernandez G.E."/>
            <person name="Lomsadze A."/>
            <person name="Armour M."/>
            <person name="Olukolu B."/>
            <person name="Poorten T."/>
            <person name="Britton C."/>
            <person name="Davik J."/>
            <person name="Ashrafi H."/>
            <person name="Aiden E.L."/>
            <person name="Borodovsky M."/>
            <person name="Worthington M."/>
        </authorList>
    </citation>
    <scope>NUCLEOTIDE SEQUENCE [LARGE SCALE GENOMIC DNA]</scope>
    <source>
        <strain evidence="23">PI 553951</strain>
    </source>
</reference>
<dbReference type="SMART" id="SM00220">
    <property type="entry name" value="S_TKc"/>
    <property type="match status" value="1"/>
</dbReference>
<dbReference type="InterPro" id="IPR032675">
    <property type="entry name" value="LRR_dom_sf"/>
</dbReference>
<evidence type="ECO:0000256" key="19">
    <source>
        <dbReference type="PROSITE-ProRule" id="PRU10141"/>
    </source>
</evidence>
<feature type="domain" description="Protein kinase" evidence="22">
    <location>
        <begin position="517"/>
        <end position="792"/>
    </location>
</feature>
<dbReference type="Gene3D" id="3.80.10.10">
    <property type="entry name" value="Ribonuclease Inhibitor"/>
    <property type="match status" value="1"/>
</dbReference>
<comment type="catalytic activity">
    <reaction evidence="18">
        <text>L-seryl-[protein] + ATP = O-phospho-L-seryl-[protein] + ADP + H(+)</text>
        <dbReference type="Rhea" id="RHEA:17989"/>
        <dbReference type="Rhea" id="RHEA-COMP:9863"/>
        <dbReference type="Rhea" id="RHEA-COMP:11604"/>
        <dbReference type="ChEBI" id="CHEBI:15378"/>
        <dbReference type="ChEBI" id="CHEBI:29999"/>
        <dbReference type="ChEBI" id="CHEBI:30616"/>
        <dbReference type="ChEBI" id="CHEBI:83421"/>
        <dbReference type="ChEBI" id="CHEBI:456216"/>
        <dbReference type="EC" id="2.7.11.1"/>
    </reaction>
</comment>
<evidence type="ECO:0000313" key="23">
    <source>
        <dbReference type="EMBL" id="KAK9951421.1"/>
    </source>
</evidence>
<evidence type="ECO:0000256" key="15">
    <source>
        <dbReference type="ARBA" id="ARBA00023170"/>
    </source>
</evidence>
<keyword evidence="12 19" id="KW-0067">ATP-binding</keyword>
<keyword evidence="16" id="KW-0325">Glycoprotein</keyword>
<dbReference type="Pfam" id="PF00560">
    <property type="entry name" value="LRR_1"/>
    <property type="match status" value="3"/>
</dbReference>
<comment type="caution">
    <text evidence="23">The sequence shown here is derived from an EMBL/GenBank/DDBJ whole genome shotgun (WGS) entry which is preliminary data.</text>
</comment>
<keyword evidence="24" id="KW-1185">Reference proteome</keyword>
<dbReference type="GO" id="GO:0004674">
    <property type="term" value="F:protein serine/threonine kinase activity"/>
    <property type="evidence" value="ECO:0007669"/>
    <property type="project" value="UniProtKB-KW"/>
</dbReference>
<evidence type="ECO:0000256" key="11">
    <source>
        <dbReference type="ARBA" id="ARBA00022777"/>
    </source>
</evidence>
<keyword evidence="4" id="KW-0597">Phosphoprotein</keyword>
<name>A0AAW1YRT4_RUBAR</name>
<evidence type="ECO:0000256" key="14">
    <source>
        <dbReference type="ARBA" id="ARBA00023136"/>
    </source>
</evidence>
<dbReference type="InterPro" id="IPR021720">
    <property type="entry name" value="Malectin_dom"/>
</dbReference>
<keyword evidence="11" id="KW-0418">Kinase</keyword>
<gene>
    <name evidence="23" type="ORF">M0R45_006863</name>
</gene>
<accession>A0AAW1YRT4</accession>
<dbReference type="EMBL" id="JBEDUW010000001">
    <property type="protein sequence ID" value="KAK9951421.1"/>
    <property type="molecule type" value="Genomic_DNA"/>
</dbReference>
<keyword evidence="15" id="KW-0675">Receptor</keyword>
<dbReference type="InterPro" id="IPR000719">
    <property type="entry name" value="Prot_kinase_dom"/>
</dbReference>
<dbReference type="Pfam" id="PF13855">
    <property type="entry name" value="LRR_8"/>
    <property type="match status" value="1"/>
</dbReference>
<feature type="binding site" evidence="19">
    <location>
        <position position="545"/>
    </location>
    <ligand>
        <name>ATP</name>
        <dbReference type="ChEBI" id="CHEBI:30616"/>
    </ligand>
</feature>